<sequence>MVADMRSRMSLFVVGLTRLSSTESKAAILIGCMGIARLMIHVQQVEKHQLKDREEFKGPAPSSASAPAQRNKCEYNNQNSQNVRAKPVHSQGSKHNVALRLLHVLSVVGATQGCVV</sequence>
<feature type="compositionally biased region" description="Low complexity" evidence="1">
    <location>
        <begin position="59"/>
        <end position="68"/>
    </location>
</feature>
<protein>
    <submittedName>
        <fullName evidence="2">Uncharacterized protein</fullName>
    </submittedName>
</protein>
<gene>
    <name evidence="2" type="ORF">MTR67_019130</name>
</gene>
<dbReference type="Proteomes" id="UP001234989">
    <property type="component" value="Chromosome 4"/>
</dbReference>
<proteinExistence type="predicted"/>
<feature type="compositionally biased region" description="Polar residues" evidence="1">
    <location>
        <begin position="74"/>
        <end position="83"/>
    </location>
</feature>
<evidence type="ECO:0000313" key="3">
    <source>
        <dbReference type="Proteomes" id="UP001234989"/>
    </source>
</evidence>
<organism evidence="2 3">
    <name type="scientific">Solanum verrucosum</name>
    <dbReference type="NCBI Taxonomy" id="315347"/>
    <lineage>
        <taxon>Eukaryota</taxon>
        <taxon>Viridiplantae</taxon>
        <taxon>Streptophyta</taxon>
        <taxon>Embryophyta</taxon>
        <taxon>Tracheophyta</taxon>
        <taxon>Spermatophyta</taxon>
        <taxon>Magnoliopsida</taxon>
        <taxon>eudicotyledons</taxon>
        <taxon>Gunneridae</taxon>
        <taxon>Pentapetalae</taxon>
        <taxon>asterids</taxon>
        <taxon>lamiids</taxon>
        <taxon>Solanales</taxon>
        <taxon>Solanaceae</taxon>
        <taxon>Solanoideae</taxon>
        <taxon>Solaneae</taxon>
        <taxon>Solanum</taxon>
    </lineage>
</organism>
<accession>A0AAF0QNK9</accession>
<dbReference type="EMBL" id="CP133615">
    <property type="protein sequence ID" value="WMV25745.1"/>
    <property type="molecule type" value="Genomic_DNA"/>
</dbReference>
<feature type="region of interest" description="Disordered" evidence="1">
    <location>
        <begin position="50"/>
        <end position="90"/>
    </location>
</feature>
<dbReference type="AlphaFoldDB" id="A0AAF0QNK9"/>
<reference evidence="2" key="1">
    <citation type="submission" date="2023-08" db="EMBL/GenBank/DDBJ databases">
        <title>A de novo genome assembly of Solanum verrucosum Schlechtendal, a Mexican diploid species geographically isolated from the other diploid A-genome species in potato relatives.</title>
        <authorList>
            <person name="Hosaka K."/>
        </authorList>
    </citation>
    <scope>NUCLEOTIDE SEQUENCE</scope>
    <source>
        <tissue evidence="2">Young leaves</tissue>
    </source>
</reference>
<name>A0AAF0QNK9_SOLVR</name>
<evidence type="ECO:0000313" key="2">
    <source>
        <dbReference type="EMBL" id="WMV25745.1"/>
    </source>
</evidence>
<keyword evidence="3" id="KW-1185">Reference proteome</keyword>
<evidence type="ECO:0000256" key="1">
    <source>
        <dbReference type="SAM" id="MobiDB-lite"/>
    </source>
</evidence>